<evidence type="ECO:0000256" key="9">
    <source>
        <dbReference type="ARBA" id="ARBA00023204"/>
    </source>
</evidence>
<dbReference type="GO" id="GO:0008854">
    <property type="term" value="F:exodeoxyribonuclease V activity"/>
    <property type="evidence" value="ECO:0007669"/>
    <property type="project" value="InterPro"/>
</dbReference>
<reference evidence="14" key="1">
    <citation type="submission" date="2016-10" db="EMBL/GenBank/DDBJ databases">
        <authorList>
            <person name="Varghese N."/>
        </authorList>
    </citation>
    <scope>NUCLEOTIDE SEQUENCE [LARGE SCALE GENOMIC DNA]</scope>
    <source>
        <strain evidence="14">HL 19</strain>
    </source>
</reference>
<dbReference type="GO" id="GO:0003677">
    <property type="term" value="F:DNA binding"/>
    <property type="evidence" value="ECO:0007669"/>
    <property type="project" value="UniProtKB-UniRule"/>
</dbReference>
<dbReference type="InterPro" id="IPR027417">
    <property type="entry name" value="P-loop_NTPase"/>
</dbReference>
<evidence type="ECO:0000313" key="13">
    <source>
        <dbReference type="EMBL" id="SCY11186.1"/>
    </source>
</evidence>
<evidence type="ECO:0000256" key="1">
    <source>
        <dbReference type="ARBA" id="ARBA00022722"/>
    </source>
</evidence>
<keyword evidence="7 10" id="KW-0067">ATP-binding</keyword>
<keyword evidence="8 10" id="KW-0238">DNA-binding</keyword>
<keyword evidence="9 10" id="KW-0234">DNA repair</keyword>
<dbReference type="HAMAP" id="MF_01486">
    <property type="entry name" value="RecC"/>
    <property type="match status" value="1"/>
</dbReference>
<dbReference type="InterPro" id="IPR041500">
    <property type="entry name" value="RecC_C"/>
</dbReference>
<dbReference type="EMBL" id="FMUN01000003">
    <property type="protein sequence ID" value="SCY11186.1"/>
    <property type="molecule type" value="Genomic_DNA"/>
</dbReference>
<dbReference type="GO" id="GO:0000724">
    <property type="term" value="P:double-strand break repair via homologous recombination"/>
    <property type="evidence" value="ECO:0007669"/>
    <property type="project" value="UniProtKB-UniRule"/>
</dbReference>
<evidence type="ECO:0000256" key="2">
    <source>
        <dbReference type="ARBA" id="ARBA00022741"/>
    </source>
</evidence>
<keyword evidence="4 10" id="KW-0378">Hydrolase</keyword>
<keyword evidence="6 10" id="KW-0269">Exonuclease</keyword>
<keyword evidence="5 10" id="KW-0347">Helicase</keyword>
<evidence type="ECO:0000259" key="12">
    <source>
        <dbReference type="Pfam" id="PF17946"/>
    </source>
</evidence>
<keyword evidence="14" id="KW-1185">Reference proteome</keyword>
<dbReference type="Gene3D" id="3.40.50.300">
    <property type="entry name" value="P-loop containing nucleotide triphosphate hydrolases"/>
    <property type="match status" value="2"/>
</dbReference>
<keyword evidence="3 10" id="KW-0227">DNA damage</keyword>
<dbReference type="InterPro" id="IPR011335">
    <property type="entry name" value="Restrct_endonuc-II-like"/>
</dbReference>
<dbReference type="Gene3D" id="3.40.50.10930">
    <property type="match status" value="1"/>
</dbReference>
<accession>A0A0N8PMY1</accession>
<keyword evidence="2 10" id="KW-0547">Nucleotide-binding</keyword>
<evidence type="ECO:0000256" key="7">
    <source>
        <dbReference type="ARBA" id="ARBA00022840"/>
    </source>
</evidence>
<protein>
    <recommendedName>
        <fullName evidence="10">RecBCD enzyme subunit RecC</fullName>
    </recommendedName>
    <alternativeName>
        <fullName evidence="10">Exonuclease V subunit RecC</fullName>
        <shortName evidence="10">ExoV subunit RecC</shortName>
    </alternativeName>
    <alternativeName>
        <fullName evidence="10">Helicase/nuclease RecBCD subunit RecC</fullName>
    </alternativeName>
</protein>
<evidence type="ECO:0000256" key="11">
    <source>
        <dbReference type="SAM" id="MobiDB-lite"/>
    </source>
</evidence>
<comment type="function">
    <text evidence="10">A helicase/nuclease that prepares dsDNA breaks (DSB) for recombinational DNA repair. Binds to DSBs and unwinds DNA via a highly rapid and processive ATP-dependent bidirectional helicase activity. Unwinds dsDNA until it encounters a Chi (crossover hotspot instigator) sequence from the 3' direction. Cuts ssDNA a few nucleotides 3' to the Chi site. The properties and activities of the enzyme are changed at Chi. The Chi-altered holoenzyme produces a long 3'-ssDNA overhang and facilitates RecA-binding to the ssDNA for homologous DNA recombination and repair. Holoenzyme degrades any linearized DNA that is unable to undergo homologous recombination. In the holoenzyme this subunit recognizes the wild-type Chi sequence, and when added to isolated RecB increases its ATP-dependent helicase processivity.</text>
</comment>
<evidence type="ECO:0000256" key="6">
    <source>
        <dbReference type="ARBA" id="ARBA00022839"/>
    </source>
</evidence>
<dbReference type="Gene3D" id="1.10.10.160">
    <property type="match status" value="1"/>
</dbReference>
<dbReference type="SUPFAM" id="SSF52980">
    <property type="entry name" value="Restriction endonuclease-like"/>
    <property type="match status" value="1"/>
</dbReference>
<dbReference type="GO" id="GO:0003678">
    <property type="term" value="F:DNA helicase activity"/>
    <property type="evidence" value="ECO:0007669"/>
    <property type="project" value="UniProtKB-UniRule"/>
</dbReference>
<evidence type="ECO:0000256" key="8">
    <source>
        <dbReference type="ARBA" id="ARBA00023125"/>
    </source>
</evidence>
<dbReference type="Gene3D" id="1.10.10.990">
    <property type="match status" value="1"/>
</dbReference>
<gene>
    <name evidence="10" type="primary">recC</name>
    <name evidence="13" type="ORF">SAMN05661077_1235</name>
</gene>
<dbReference type="Pfam" id="PF04257">
    <property type="entry name" value="Exonuc_V_gamma"/>
    <property type="match status" value="1"/>
</dbReference>
<name>A0A0N8PMY1_9GAMM</name>
<evidence type="ECO:0000256" key="10">
    <source>
        <dbReference type="HAMAP-Rule" id="MF_01486"/>
    </source>
</evidence>
<dbReference type="Pfam" id="PF17946">
    <property type="entry name" value="RecC_C"/>
    <property type="match status" value="1"/>
</dbReference>
<evidence type="ECO:0000313" key="14">
    <source>
        <dbReference type="Proteomes" id="UP000183104"/>
    </source>
</evidence>
<evidence type="ECO:0000256" key="5">
    <source>
        <dbReference type="ARBA" id="ARBA00022806"/>
    </source>
</evidence>
<dbReference type="RefSeq" id="WP_054965968.1">
    <property type="nucleotide sequence ID" value="NZ_FMUN01000003.1"/>
</dbReference>
<keyword evidence="1 10" id="KW-0540">Nuclease</keyword>
<comment type="miscellaneous">
    <text evidence="10">In the RecBCD complex, RecB has a slow 3'-5' helicase, an exonuclease activity and loads RecA onto ssDNA, RecD has a fast 5'-3' helicase activity, while RecC stimulates the ATPase and processivity of the RecB helicase and contributes to recognition of the Chi site.</text>
</comment>
<dbReference type="GO" id="GO:0005524">
    <property type="term" value="F:ATP binding"/>
    <property type="evidence" value="ECO:0007669"/>
    <property type="project" value="UniProtKB-UniRule"/>
</dbReference>
<dbReference type="PIRSF" id="PIRSF000980">
    <property type="entry name" value="RecC"/>
    <property type="match status" value="1"/>
</dbReference>
<dbReference type="GO" id="GO:0009338">
    <property type="term" value="C:exodeoxyribonuclease V complex"/>
    <property type="evidence" value="ECO:0007669"/>
    <property type="project" value="InterPro"/>
</dbReference>
<feature type="compositionally biased region" description="Pro residues" evidence="11">
    <location>
        <begin position="323"/>
        <end position="333"/>
    </location>
</feature>
<dbReference type="AlphaFoldDB" id="A0A0N8PMY1"/>
<dbReference type="PANTHER" id="PTHR30591:SF1">
    <property type="entry name" value="RECBCD ENZYME SUBUNIT RECC"/>
    <property type="match status" value="1"/>
</dbReference>
<dbReference type="SUPFAM" id="SSF52540">
    <property type="entry name" value="P-loop containing nucleoside triphosphate hydrolases"/>
    <property type="match status" value="2"/>
</dbReference>
<proteinExistence type="inferred from homology"/>
<dbReference type="InterPro" id="IPR013986">
    <property type="entry name" value="DExx_box_DNA_helicase_dom_sf"/>
</dbReference>
<dbReference type="STRING" id="381306.AN478_07345"/>
<feature type="domain" description="RecC C-terminal" evidence="12">
    <location>
        <begin position="801"/>
        <end position="1025"/>
    </location>
</feature>
<dbReference type="InterPro" id="IPR006697">
    <property type="entry name" value="RecC"/>
</dbReference>
<sequence>MLTLHTGNRLEHLADLLADHLREARADLLRPSVVAVHSNGMARWLSMRLADRNGIAANLRFPFPASLVWELVRAVLPDERTRPGEAFQTVVLTWRLFRLLGEEPTAPELEAYLRQEGALPRYQLAARIADVFDQYLVYRPDWILAWEAGEEDHWQARLWRALVAEDASGARHRPRLLAAVQEGLPRDGQELPPETRAALPERVALFGIPGLPPALLDILGRLARYVAVDLYQLAPSREYAADLLTPAAIAGRALSGAADAPYLDTGNRLVASLGRQWAEFQGLVQEHGAAPGAEAFADPGTDTLLGALQSDILNLRDRGPGAGHPPLPAPEPGSPAADLAVHACHSPLREVEVLHDQLLALFQAHPDLRPGDVVVMTPDIDAYTPFIEAVLGHAEDRPRIPYRIADRGMRARSPVVETAFRLLELPDGRFGVNEILDLLELGPIRAALELTEAERDRIRTWVRETGIRWGIDAEFRAAQDLPATAAHTWKAGLDRQLLGYALPGDGDTLFHGVLPYPEAEGAWARTLGRFQAFVRDLFRWREPLTRTRAPAEWAALLRDFLARFLAAPEPEQEEDLEAFHRALARMESCAGEAEAEAPVPREIVLEELEAHLRLNVEGAGFLGHGVTFCAMVPMRAIPFKVVAMIGMNDGAFPRVQRPASFDRMGEDYRPGDRSRREDDRYLFLEALLAARRHLYISYVGSDIREDSPRPPSVLVSELLDTVDATFTPPEGFGRASEALVTRHPLQAFSPRYFQDQGASSLFSYSPGLREAAERVLAQQGRTPPEPPAFLTEALPEPDEDWRTVEVGDFVRFFRHPARYLLRQRLGIQLEAGEEELEEQEPFALSGLEAHQVRQRILEVQRKTADTGAAYPLLQAEGLLPHGTAGEIAFAAERKRVEGFLDRLAEEPDSAPLDPVPVDLQAGPVRLVGWLPGLRAEGLLAERCGRLNEGFALDTAIRRLLLGALAPQGVEGVTRVVTLNAHLHLKAPGTEEARETLAWLGSRYWEGLRSPLPFPARTAFAYAHALARTGNPDQAFRAARDTWTPNDFNGAAGERDDPYLALAFQHDSPLTDHAEAFEELAETLFGPIAEGLAQ</sequence>
<dbReference type="PATRIC" id="fig|381306.5.peg.105"/>
<evidence type="ECO:0000256" key="4">
    <source>
        <dbReference type="ARBA" id="ARBA00022801"/>
    </source>
</evidence>
<comment type="subunit">
    <text evidence="10">Heterotrimer of RecB, RecC and RecD. All subunits contribute to DNA-binding.</text>
</comment>
<organism evidence="13 14">
    <name type="scientific">Thiohalorhabdus denitrificans</name>
    <dbReference type="NCBI Taxonomy" id="381306"/>
    <lineage>
        <taxon>Bacteria</taxon>
        <taxon>Pseudomonadati</taxon>
        <taxon>Pseudomonadota</taxon>
        <taxon>Gammaproteobacteria</taxon>
        <taxon>Thiohalorhabdales</taxon>
        <taxon>Thiohalorhabdaceae</taxon>
        <taxon>Thiohalorhabdus</taxon>
    </lineage>
</organism>
<comment type="similarity">
    <text evidence="10">Belongs to the RecC family.</text>
</comment>
<feature type="region of interest" description="Disordered" evidence="11">
    <location>
        <begin position="315"/>
        <end position="336"/>
    </location>
</feature>
<evidence type="ECO:0000256" key="3">
    <source>
        <dbReference type="ARBA" id="ARBA00022763"/>
    </source>
</evidence>
<dbReference type="PANTHER" id="PTHR30591">
    <property type="entry name" value="RECBCD ENZYME SUBUNIT RECC"/>
    <property type="match status" value="1"/>
</dbReference>
<dbReference type="NCBIfam" id="TIGR01450">
    <property type="entry name" value="recC"/>
    <property type="match status" value="1"/>
</dbReference>
<dbReference type="Proteomes" id="UP000183104">
    <property type="component" value="Unassembled WGS sequence"/>
</dbReference>